<dbReference type="PANTHER" id="PTHR10177">
    <property type="entry name" value="CYCLINS"/>
    <property type="match status" value="1"/>
</dbReference>
<accession>A0A7J7NTD7</accession>
<dbReference type="OrthoDB" id="5590282at2759"/>
<evidence type="ECO:0000256" key="2">
    <source>
        <dbReference type="ARBA" id="ARBA00023127"/>
    </source>
</evidence>
<dbReference type="InterPro" id="IPR004367">
    <property type="entry name" value="Cyclin_C-dom"/>
</dbReference>
<dbReference type="InterPro" id="IPR039361">
    <property type="entry name" value="Cyclin"/>
</dbReference>
<proteinExistence type="predicted"/>
<keyword evidence="2" id="KW-0195">Cyclin</keyword>
<name>A0A7J7NTD7_9MAGN</name>
<dbReference type="CDD" id="cd20544">
    <property type="entry name" value="CYCLIN_AtCycD-like_rpt2"/>
    <property type="match status" value="1"/>
</dbReference>
<evidence type="ECO:0000313" key="7">
    <source>
        <dbReference type="EMBL" id="KAF6170456.1"/>
    </source>
</evidence>
<dbReference type="EMBL" id="JACGCM010000581">
    <property type="protein sequence ID" value="KAF6170456.1"/>
    <property type="molecule type" value="Genomic_DNA"/>
</dbReference>
<evidence type="ECO:0000313" key="8">
    <source>
        <dbReference type="Proteomes" id="UP000541444"/>
    </source>
</evidence>
<evidence type="ECO:0000259" key="6">
    <source>
        <dbReference type="Pfam" id="PF02984"/>
    </source>
</evidence>
<protein>
    <recommendedName>
        <fullName evidence="9">Cyclin N-terminal domain-containing protein</fullName>
    </recommendedName>
</protein>
<dbReference type="Pfam" id="PF00134">
    <property type="entry name" value="Cyclin_N"/>
    <property type="match status" value="1"/>
</dbReference>
<dbReference type="AlphaFoldDB" id="A0A7J7NTD7"/>
<evidence type="ECO:0008006" key="9">
    <source>
        <dbReference type="Google" id="ProtNLM"/>
    </source>
</evidence>
<feature type="domain" description="Cyclin C-terminal" evidence="6">
    <location>
        <begin position="95"/>
        <end position="162"/>
    </location>
</feature>
<feature type="chain" id="PRO_5029547346" description="Cyclin N-terminal domain-containing protein" evidence="4">
    <location>
        <begin position="19"/>
        <end position="238"/>
    </location>
</feature>
<dbReference type="GO" id="GO:0051301">
    <property type="term" value="P:cell division"/>
    <property type="evidence" value="ECO:0007669"/>
    <property type="project" value="UniProtKB-KW"/>
</dbReference>
<reference evidence="7 8" key="1">
    <citation type="journal article" date="2020" name="IScience">
        <title>Genome Sequencing of the Endangered Kingdonia uniflora (Circaeasteraceae, Ranunculales) Reveals Potential Mechanisms of Evolutionary Specialization.</title>
        <authorList>
            <person name="Sun Y."/>
            <person name="Deng T."/>
            <person name="Zhang A."/>
            <person name="Moore M.J."/>
            <person name="Landis J.B."/>
            <person name="Lin N."/>
            <person name="Zhang H."/>
            <person name="Zhang X."/>
            <person name="Huang J."/>
            <person name="Zhang X."/>
            <person name="Sun H."/>
            <person name="Wang H."/>
        </authorList>
    </citation>
    <scope>NUCLEOTIDE SEQUENCE [LARGE SCALE GENOMIC DNA]</scope>
    <source>
        <strain evidence="7">TB1705</strain>
        <tissue evidence="7">Leaf</tissue>
    </source>
</reference>
<evidence type="ECO:0000256" key="4">
    <source>
        <dbReference type="SAM" id="SignalP"/>
    </source>
</evidence>
<keyword evidence="3" id="KW-0131">Cell cycle</keyword>
<dbReference type="InterPro" id="IPR036915">
    <property type="entry name" value="Cyclin-like_sf"/>
</dbReference>
<evidence type="ECO:0000259" key="5">
    <source>
        <dbReference type="Pfam" id="PF00134"/>
    </source>
</evidence>
<evidence type="ECO:0000256" key="3">
    <source>
        <dbReference type="ARBA" id="ARBA00023306"/>
    </source>
</evidence>
<keyword evidence="8" id="KW-1185">Reference proteome</keyword>
<dbReference type="SUPFAM" id="SSF47954">
    <property type="entry name" value="Cyclin-like"/>
    <property type="match status" value="2"/>
</dbReference>
<dbReference type="InterPro" id="IPR006671">
    <property type="entry name" value="Cyclin_N"/>
</dbReference>
<comment type="caution">
    <text evidence="7">The sequence shown here is derived from an EMBL/GenBank/DDBJ whole genome shotgun (WGS) entry which is preliminary data.</text>
</comment>
<feature type="domain" description="Cyclin N-terminal" evidence="5">
    <location>
        <begin position="37"/>
        <end position="93"/>
    </location>
</feature>
<dbReference type="Pfam" id="PF02984">
    <property type="entry name" value="Cyclin_C"/>
    <property type="match status" value="1"/>
</dbReference>
<dbReference type="Gene3D" id="1.10.472.10">
    <property type="entry name" value="Cyclin-like"/>
    <property type="match status" value="2"/>
</dbReference>
<dbReference type="Proteomes" id="UP000541444">
    <property type="component" value="Unassembled WGS sequence"/>
</dbReference>
<feature type="signal peptide" evidence="4">
    <location>
        <begin position="1"/>
        <end position="18"/>
    </location>
</feature>
<keyword evidence="1" id="KW-0132">Cell division</keyword>
<keyword evidence="4" id="KW-0732">Signal</keyword>
<gene>
    <name evidence="7" type="ORF">GIB67_036230</name>
</gene>
<evidence type="ECO:0000256" key="1">
    <source>
        <dbReference type="ARBA" id="ARBA00022618"/>
    </source>
</evidence>
<organism evidence="7 8">
    <name type="scientific">Kingdonia uniflora</name>
    <dbReference type="NCBI Taxonomy" id="39325"/>
    <lineage>
        <taxon>Eukaryota</taxon>
        <taxon>Viridiplantae</taxon>
        <taxon>Streptophyta</taxon>
        <taxon>Embryophyta</taxon>
        <taxon>Tracheophyta</taxon>
        <taxon>Spermatophyta</taxon>
        <taxon>Magnoliopsida</taxon>
        <taxon>Ranunculales</taxon>
        <taxon>Circaeasteraceae</taxon>
        <taxon>Kingdonia</taxon>
    </lineage>
</organism>
<sequence>MVIFSCIVIAFGIAVFKSDFHWCRLWDDPNEETNGWPLQLLSVACLSLAAKMEELLVPSLLDIQAESVKFIFQPRTVCRMEILVLTTLDWKLRSITPFHFIDFFASKANSTGGFVGYLVARATQIMLVLVRETKFLEYRPSYVAAAVIYYGAKEIPSLSYINFGNVVSWCDGLNQNFPSNGVMEDIKKLLSIIGSVIMSIMSLHELKYHLVTYSLSANPLFLMKRNAAKILLKFPKDN</sequence>